<evidence type="ECO:0000313" key="2">
    <source>
        <dbReference type="EMBL" id="MCY1012817.1"/>
    </source>
</evidence>
<organism evidence="2 3">
    <name type="scientific">Nannocystis pusilla</name>
    <dbReference type="NCBI Taxonomy" id="889268"/>
    <lineage>
        <taxon>Bacteria</taxon>
        <taxon>Pseudomonadati</taxon>
        <taxon>Myxococcota</taxon>
        <taxon>Polyangia</taxon>
        <taxon>Nannocystales</taxon>
        <taxon>Nannocystaceae</taxon>
        <taxon>Nannocystis</taxon>
    </lineage>
</organism>
<evidence type="ECO:0000256" key="1">
    <source>
        <dbReference type="SAM" id="MobiDB-lite"/>
    </source>
</evidence>
<feature type="compositionally biased region" description="Low complexity" evidence="1">
    <location>
        <begin position="81"/>
        <end position="127"/>
    </location>
</feature>
<feature type="region of interest" description="Disordered" evidence="1">
    <location>
        <begin position="56"/>
        <end position="127"/>
    </location>
</feature>
<dbReference type="AlphaFoldDB" id="A0A9X3EYW2"/>
<reference evidence="2" key="1">
    <citation type="submission" date="2022-11" db="EMBL/GenBank/DDBJ databases">
        <title>Minimal conservation of predation-associated metabolite biosynthetic gene clusters underscores biosynthetic potential of Myxococcota including descriptions for ten novel species: Archangium lansinium sp. nov., Myxococcus landrumus sp. nov., Nannocystis bai.</title>
        <authorList>
            <person name="Ahearne A."/>
            <person name="Stevens C."/>
            <person name="Phillips K."/>
        </authorList>
    </citation>
    <scope>NUCLEOTIDE SEQUENCE</scope>
    <source>
        <strain evidence="2">Na p29</strain>
    </source>
</reference>
<sequence length="127" mass="13389">MKRGDVAGGRLWARQLEMWWARIAAEQSFARALAIAEVDADGRGALRGEALAGLGEAQMGRGAATSSWPTSRRPTARRSAARSTRPWPSSTSRRATSCASTCSTASASISSPRCSGSIGPRPRAGER</sequence>
<accession>A0A9X3EYW2</accession>
<comment type="caution">
    <text evidence="2">The sequence shown here is derived from an EMBL/GenBank/DDBJ whole genome shotgun (WGS) entry which is preliminary data.</text>
</comment>
<dbReference type="EMBL" id="JAPNKE010000002">
    <property type="protein sequence ID" value="MCY1012817.1"/>
    <property type="molecule type" value="Genomic_DNA"/>
</dbReference>
<name>A0A9X3EYW2_9BACT</name>
<keyword evidence="3" id="KW-1185">Reference proteome</keyword>
<proteinExistence type="predicted"/>
<dbReference type="RefSeq" id="WP_267776355.1">
    <property type="nucleotide sequence ID" value="NZ_JAPNKE010000002.1"/>
</dbReference>
<protein>
    <submittedName>
        <fullName evidence="2">Uncharacterized protein</fullName>
    </submittedName>
</protein>
<evidence type="ECO:0000313" key="3">
    <source>
        <dbReference type="Proteomes" id="UP001150924"/>
    </source>
</evidence>
<gene>
    <name evidence="2" type="ORF">OV079_46240</name>
</gene>
<dbReference type="Proteomes" id="UP001150924">
    <property type="component" value="Unassembled WGS sequence"/>
</dbReference>
<feature type="compositionally biased region" description="Low complexity" evidence="1">
    <location>
        <begin position="64"/>
        <end position="73"/>
    </location>
</feature>